<dbReference type="GO" id="GO:0009378">
    <property type="term" value="F:four-way junction helicase activity"/>
    <property type="evidence" value="ECO:0007669"/>
    <property type="project" value="InterPro"/>
</dbReference>
<evidence type="ECO:0000256" key="1">
    <source>
        <dbReference type="ARBA" id="ARBA00022490"/>
    </source>
</evidence>
<evidence type="ECO:0000256" key="2">
    <source>
        <dbReference type="ARBA" id="ARBA00022763"/>
    </source>
</evidence>
<keyword evidence="5 6" id="KW-0234">DNA repair</keyword>
<feature type="region of interest" description="Domain III" evidence="6">
    <location>
        <begin position="153"/>
        <end position="205"/>
    </location>
</feature>
<evidence type="ECO:0000256" key="4">
    <source>
        <dbReference type="ARBA" id="ARBA00023172"/>
    </source>
</evidence>
<dbReference type="Gene3D" id="2.40.50.140">
    <property type="entry name" value="Nucleic acid-binding proteins"/>
    <property type="match status" value="1"/>
</dbReference>
<keyword evidence="2 6" id="KW-0227">DNA damage</keyword>
<dbReference type="InterPro" id="IPR011114">
    <property type="entry name" value="RuvA_C"/>
</dbReference>
<accession>A0A1W9I440</accession>
<dbReference type="Pfam" id="PF07499">
    <property type="entry name" value="RuvA_C"/>
    <property type="match status" value="1"/>
</dbReference>
<dbReference type="InterPro" id="IPR010994">
    <property type="entry name" value="RuvA_2-like"/>
</dbReference>
<comment type="function">
    <text evidence="6">The RuvA-RuvB-RuvC complex processes Holliday junction (HJ) DNA during genetic recombination and DNA repair, while the RuvA-RuvB complex plays an important role in the rescue of blocked DNA replication forks via replication fork reversal (RFR). RuvA specifically binds to HJ cruciform DNA, conferring on it an open structure. The RuvB hexamer acts as an ATP-dependent pump, pulling dsDNA into and through the RuvAB complex. HJ branch migration allows RuvC to scan DNA until it finds its consensus sequence, where it cleaves and resolves the cruciform DNA.</text>
</comment>
<dbReference type="EMBL" id="LWDL01000003">
    <property type="protein sequence ID" value="OQW54455.1"/>
    <property type="molecule type" value="Genomic_DNA"/>
</dbReference>
<keyword evidence="3 6" id="KW-0238">DNA-binding</keyword>
<dbReference type="InterPro" id="IPR013849">
    <property type="entry name" value="DNA_helicase_Holl-junc_RuvA_I"/>
</dbReference>
<dbReference type="SUPFAM" id="SSF47781">
    <property type="entry name" value="RuvA domain 2-like"/>
    <property type="match status" value="1"/>
</dbReference>
<dbReference type="InterPro" id="IPR036267">
    <property type="entry name" value="RuvA_C_sf"/>
</dbReference>
<name>A0A1W9I440_9HYPH</name>
<comment type="domain">
    <text evidence="6">Has three domains with a flexible linker between the domains II and III and assumes an 'L' shape. Domain III is highly mobile and contacts RuvB.</text>
</comment>
<dbReference type="GO" id="GO:0048476">
    <property type="term" value="C:Holliday junction resolvase complex"/>
    <property type="evidence" value="ECO:0007669"/>
    <property type="project" value="UniProtKB-UniRule"/>
</dbReference>
<dbReference type="GO" id="GO:0009379">
    <property type="term" value="C:Holliday junction helicase complex"/>
    <property type="evidence" value="ECO:0007669"/>
    <property type="project" value="InterPro"/>
</dbReference>
<keyword evidence="1 6" id="KW-0963">Cytoplasm</keyword>
<dbReference type="Pfam" id="PF14520">
    <property type="entry name" value="HHH_5"/>
    <property type="match status" value="1"/>
</dbReference>
<dbReference type="SUPFAM" id="SSF46929">
    <property type="entry name" value="DNA helicase RuvA subunit, C-terminal domain"/>
    <property type="match status" value="1"/>
</dbReference>
<evidence type="ECO:0000256" key="5">
    <source>
        <dbReference type="ARBA" id="ARBA00023204"/>
    </source>
</evidence>
<dbReference type="GO" id="GO:0006281">
    <property type="term" value="P:DNA repair"/>
    <property type="evidence" value="ECO:0007669"/>
    <property type="project" value="UniProtKB-UniRule"/>
</dbReference>
<comment type="similarity">
    <text evidence="6">Belongs to the RuvA family.</text>
</comment>
<dbReference type="Gene3D" id="1.10.8.10">
    <property type="entry name" value="DNA helicase RuvA subunit, C-terminal domain"/>
    <property type="match status" value="1"/>
</dbReference>
<evidence type="ECO:0000256" key="3">
    <source>
        <dbReference type="ARBA" id="ARBA00023125"/>
    </source>
</evidence>
<reference evidence="9 10" key="1">
    <citation type="journal article" date="2017" name="Water Res.">
        <title>Comammox in drinking water systems.</title>
        <authorList>
            <person name="Wang Y."/>
            <person name="Ma L."/>
            <person name="Mao Y."/>
            <person name="Jiang X."/>
            <person name="Xia Y."/>
            <person name="Yu K."/>
            <person name="Li B."/>
            <person name="Zhang T."/>
        </authorList>
    </citation>
    <scope>NUCLEOTIDE SEQUENCE [LARGE SCALE GENOMIC DNA]</scope>
    <source>
        <strain evidence="9">SG_bin8</strain>
    </source>
</reference>
<keyword evidence="9" id="KW-0067">ATP-binding</keyword>
<dbReference type="GO" id="GO:0000400">
    <property type="term" value="F:four-way junction DNA binding"/>
    <property type="evidence" value="ECO:0007669"/>
    <property type="project" value="UniProtKB-UniRule"/>
</dbReference>
<evidence type="ECO:0000259" key="7">
    <source>
        <dbReference type="Pfam" id="PF01330"/>
    </source>
</evidence>
<comment type="subcellular location">
    <subcellularLocation>
        <location evidence="6">Cytoplasm</location>
    </subcellularLocation>
</comment>
<comment type="caution">
    <text evidence="6">Lacks conserved residue(s) required for the propagation of feature annotation.</text>
</comment>
<dbReference type="STRING" id="1827387.A4S15_04375"/>
<gene>
    <name evidence="6" type="primary">ruvA</name>
    <name evidence="9" type="ORF">A4S15_04375</name>
</gene>
<organism evidence="9 10">
    <name type="scientific">Candidatus Raskinella chloraquaticus</name>
    <dbReference type="NCBI Taxonomy" id="1951219"/>
    <lineage>
        <taxon>Bacteria</taxon>
        <taxon>Pseudomonadati</taxon>
        <taxon>Pseudomonadota</taxon>
        <taxon>Alphaproteobacteria</taxon>
        <taxon>Hyphomicrobiales</taxon>
        <taxon>Phreatobacteraceae</taxon>
        <taxon>Candidatus Raskinella</taxon>
    </lineage>
</organism>
<feature type="domain" description="DNA helicase Holliday junction RuvA type" evidence="7">
    <location>
        <begin position="1"/>
        <end position="62"/>
    </location>
</feature>
<dbReference type="GO" id="GO:0006310">
    <property type="term" value="P:DNA recombination"/>
    <property type="evidence" value="ECO:0007669"/>
    <property type="project" value="UniProtKB-UniRule"/>
</dbReference>
<sequence length="205" mass="21169">MIGKLTGLVDDYGDDHVIIDVGGVGYVVFCSSHTLTGLPQKGERASLWIETHVREDMIRLFGFASLAEREWFRLALTVQGVGAKVGLALLSTLRPSELASAVALQDKAAIGRTPGVGPKLAQRIVAELKGKAPALVGIDPLAARLAGPADEAAMPSAVMDAVSALVNLGYGQPQAAAAVAAAMKTAGEGAHAALLIKLGLRELAR</sequence>
<dbReference type="GO" id="GO:0005524">
    <property type="term" value="F:ATP binding"/>
    <property type="evidence" value="ECO:0007669"/>
    <property type="project" value="InterPro"/>
</dbReference>
<evidence type="ECO:0000313" key="10">
    <source>
        <dbReference type="Proteomes" id="UP000192872"/>
    </source>
</evidence>
<proteinExistence type="inferred from homology"/>
<dbReference type="GO" id="GO:0005737">
    <property type="term" value="C:cytoplasm"/>
    <property type="evidence" value="ECO:0007669"/>
    <property type="project" value="UniProtKB-SubCell"/>
</dbReference>
<feature type="region of interest" description="Domain I" evidence="6">
    <location>
        <begin position="1"/>
        <end position="64"/>
    </location>
</feature>
<dbReference type="Gene3D" id="1.10.150.20">
    <property type="entry name" value="5' to 3' exonuclease, C-terminal subdomain"/>
    <property type="match status" value="1"/>
</dbReference>
<keyword evidence="9" id="KW-0378">Hydrolase</keyword>
<dbReference type="HAMAP" id="MF_00031">
    <property type="entry name" value="DNA_HJ_migration_RuvA"/>
    <property type="match status" value="1"/>
</dbReference>
<dbReference type="NCBIfam" id="TIGR00084">
    <property type="entry name" value="ruvA"/>
    <property type="match status" value="1"/>
</dbReference>
<evidence type="ECO:0000313" key="9">
    <source>
        <dbReference type="EMBL" id="OQW54455.1"/>
    </source>
</evidence>
<dbReference type="Proteomes" id="UP000192872">
    <property type="component" value="Unassembled WGS sequence"/>
</dbReference>
<comment type="subunit">
    <text evidence="6">Homotetramer. Forms an RuvA(8)-RuvB(12)-Holliday junction (HJ) complex. HJ DNA is sandwiched between 2 RuvA tetramers; dsDNA enters through RuvA and exits via RuvB. An RuvB hexamer assembles on each DNA strand where it exits the tetramer. Each RuvB hexamer is contacted by two RuvA subunits (via domain III) on 2 adjacent RuvB subunits; this complex drives branch migration. In the full resolvosome a probable DNA-RuvA(4)-RuvB(12)-RuvC(2) complex forms which resolves the HJ.</text>
</comment>
<dbReference type="InterPro" id="IPR012340">
    <property type="entry name" value="NA-bd_OB-fold"/>
</dbReference>
<dbReference type="InterPro" id="IPR000085">
    <property type="entry name" value="RuvA"/>
</dbReference>
<keyword evidence="4 6" id="KW-0233">DNA recombination</keyword>
<feature type="domain" description="Holliday junction DNA helicase RuvA C-terminal" evidence="8">
    <location>
        <begin position="158"/>
        <end position="203"/>
    </location>
</feature>
<dbReference type="AlphaFoldDB" id="A0A1W9I440"/>
<comment type="caution">
    <text evidence="9">The sequence shown here is derived from an EMBL/GenBank/DDBJ whole genome shotgun (WGS) entry which is preliminary data.</text>
</comment>
<dbReference type="SUPFAM" id="SSF50249">
    <property type="entry name" value="Nucleic acid-binding proteins"/>
    <property type="match status" value="1"/>
</dbReference>
<evidence type="ECO:0000259" key="8">
    <source>
        <dbReference type="Pfam" id="PF07499"/>
    </source>
</evidence>
<protein>
    <recommendedName>
        <fullName evidence="6">Holliday junction branch migration complex subunit RuvA</fullName>
    </recommendedName>
</protein>
<dbReference type="Pfam" id="PF01330">
    <property type="entry name" value="RuvA_N"/>
    <property type="match status" value="1"/>
</dbReference>
<dbReference type="RefSeq" id="WP_376802703.1">
    <property type="nucleotide sequence ID" value="NZ_DBNB01000036.1"/>
</dbReference>
<evidence type="ECO:0000256" key="6">
    <source>
        <dbReference type="HAMAP-Rule" id="MF_00031"/>
    </source>
</evidence>
<keyword evidence="9" id="KW-0547">Nucleotide-binding</keyword>
<keyword evidence="9" id="KW-0347">Helicase</keyword>